<evidence type="ECO:0000256" key="2">
    <source>
        <dbReference type="ARBA" id="ARBA00022692"/>
    </source>
</evidence>
<dbReference type="Pfam" id="PF04116">
    <property type="entry name" value="FA_hydroxylase"/>
    <property type="match status" value="1"/>
</dbReference>
<reference evidence="7 8" key="1">
    <citation type="journal article" date="2024" name="BMC Genomics">
        <title>Genome assembly of redclaw crayfish (Cherax quadricarinatus) provides insights into its immune adaptation and hypoxia tolerance.</title>
        <authorList>
            <person name="Liu Z."/>
            <person name="Zheng J."/>
            <person name="Li H."/>
            <person name="Fang K."/>
            <person name="Wang S."/>
            <person name="He J."/>
            <person name="Zhou D."/>
            <person name="Weng S."/>
            <person name="Chi M."/>
            <person name="Gu Z."/>
            <person name="He J."/>
            <person name="Li F."/>
            <person name="Wang M."/>
        </authorList>
    </citation>
    <scope>NUCLEOTIDE SEQUENCE [LARGE SCALE GENOMIC DNA]</scope>
    <source>
        <strain evidence="7">ZL_2023a</strain>
    </source>
</reference>
<feature type="transmembrane region" description="Helical" evidence="5">
    <location>
        <begin position="12"/>
        <end position="32"/>
    </location>
</feature>
<protein>
    <recommendedName>
        <fullName evidence="6">Fatty acid hydroxylase domain-containing protein</fullName>
    </recommendedName>
</protein>
<dbReference type="Proteomes" id="UP001445076">
    <property type="component" value="Unassembled WGS sequence"/>
</dbReference>
<evidence type="ECO:0000256" key="5">
    <source>
        <dbReference type="SAM" id="Phobius"/>
    </source>
</evidence>
<evidence type="ECO:0000313" key="7">
    <source>
        <dbReference type="EMBL" id="KAK8750442.1"/>
    </source>
</evidence>
<accession>A0AAW0Y358</accession>
<name>A0AAW0Y358_CHEQU</name>
<keyword evidence="8" id="KW-1185">Reference proteome</keyword>
<keyword evidence="2 5" id="KW-0812">Transmembrane</keyword>
<evidence type="ECO:0000256" key="3">
    <source>
        <dbReference type="ARBA" id="ARBA00022989"/>
    </source>
</evidence>
<dbReference type="GO" id="GO:0008610">
    <property type="term" value="P:lipid biosynthetic process"/>
    <property type="evidence" value="ECO:0007669"/>
    <property type="project" value="InterPro"/>
</dbReference>
<keyword evidence="4 5" id="KW-0472">Membrane</keyword>
<dbReference type="EMBL" id="JARKIK010000007">
    <property type="protein sequence ID" value="KAK8750442.1"/>
    <property type="molecule type" value="Genomic_DNA"/>
</dbReference>
<gene>
    <name evidence="7" type="ORF">OTU49_014833</name>
</gene>
<dbReference type="GO" id="GO:0016491">
    <property type="term" value="F:oxidoreductase activity"/>
    <property type="evidence" value="ECO:0007669"/>
    <property type="project" value="InterPro"/>
</dbReference>
<comment type="caution">
    <text evidence="7">The sequence shown here is derived from an EMBL/GenBank/DDBJ whole genome shotgun (WGS) entry which is preliminary data.</text>
</comment>
<dbReference type="GO" id="GO:0016020">
    <property type="term" value="C:membrane"/>
    <property type="evidence" value="ECO:0007669"/>
    <property type="project" value="UniProtKB-SubCell"/>
</dbReference>
<dbReference type="AlphaFoldDB" id="A0AAW0Y358"/>
<feature type="transmembrane region" description="Helical" evidence="5">
    <location>
        <begin position="52"/>
        <end position="70"/>
    </location>
</feature>
<evidence type="ECO:0000313" key="8">
    <source>
        <dbReference type="Proteomes" id="UP001445076"/>
    </source>
</evidence>
<feature type="non-terminal residue" evidence="7">
    <location>
        <position position="1"/>
    </location>
</feature>
<keyword evidence="3 5" id="KW-1133">Transmembrane helix</keyword>
<dbReference type="GO" id="GO:0005506">
    <property type="term" value="F:iron ion binding"/>
    <property type="evidence" value="ECO:0007669"/>
    <property type="project" value="InterPro"/>
</dbReference>
<evidence type="ECO:0000259" key="6">
    <source>
        <dbReference type="Pfam" id="PF04116"/>
    </source>
</evidence>
<proteinExistence type="predicted"/>
<evidence type="ECO:0000256" key="1">
    <source>
        <dbReference type="ARBA" id="ARBA00004370"/>
    </source>
</evidence>
<organism evidence="7 8">
    <name type="scientific">Cherax quadricarinatus</name>
    <name type="common">Australian red claw crayfish</name>
    <dbReference type="NCBI Taxonomy" id="27406"/>
    <lineage>
        <taxon>Eukaryota</taxon>
        <taxon>Metazoa</taxon>
        <taxon>Ecdysozoa</taxon>
        <taxon>Arthropoda</taxon>
        <taxon>Crustacea</taxon>
        <taxon>Multicrustacea</taxon>
        <taxon>Malacostraca</taxon>
        <taxon>Eumalacostraca</taxon>
        <taxon>Eucarida</taxon>
        <taxon>Decapoda</taxon>
        <taxon>Pleocyemata</taxon>
        <taxon>Astacidea</taxon>
        <taxon>Parastacoidea</taxon>
        <taxon>Parastacidae</taxon>
        <taxon>Cherax</taxon>
    </lineage>
</organism>
<dbReference type="PANTHER" id="PTHR11863">
    <property type="entry name" value="STEROL DESATURASE"/>
    <property type="match status" value="1"/>
</dbReference>
<feature type="domain" description="Fatty acid hydroxylase" evidence="6">
    <location>
        <begin position="57"/>
        <end position="160"/>
    </location>
</feature>
<comment type="subcellular location">
    <subcellularLocation>
        <location evidence="1">Membrane</location>
    </subcellularLocation>
</comment>
<dbReference type="InterPro" id="IPR006694">
    <property type="entry name" value="Fatty_acid_hydroxylase"/>
</dbReference>
<evidence type="ECO:0000256" key="4">
    <source>
        <dbReference type="ARBA" id="ARBA00023136"/>
    </source>
</evidence>
<sequence length="160" mass="18259">QPVPPWALFKCILLVNFNLVVTAVPFMMVSYQVLVLRGAPLICPHLPPLHRVLAHLLVCILLEEVAFYYLHRLFHQRLLYTHVHKIHHQWKSPIAITAAYAHPVEHVLCNLVPLMLGPVLVAAHPATLWVWATLATLGTLIHHSGYHLPFLLSPQFHDFH</sequence>
<feature type="non-terminal residue" evidence="7">
    <location>
        <position position="160"/>
    </location>
</feature>
<dbReference type="InterPro" id="IPR050307">
    <property type="entry name" value="Sterol_Desaturase_Related"/>
</dbReference>